<feature type="region of interest" description="Disordered" evidence="1">
    <location>
        <begin position="1"/>
        <end position="127"/>
    </location>
</feature>
<dbReference type="AlphaFoldDB" id="A0A0G4H0Y2"/>
<dbReference type="VEuPathDB" id="CryptoDB:Vbra_23249"/>
<evidence type="ECO:0000256" key="1">
    <source>
        <dbReference type="SAM" id="MobiDB-lite"/>
    </source>
</evidence>
<reference evidence="2 3" key="1">
    <citation type="submission" date="2014-11" db="EMBL/GenBank/DDBJ databases">
        <authorList>
            <person name="Zhu J."/>
            <person name="Qi W."/>
            <person name="Song R."/>
        </authorList>
    </citation>
    <scope>NUCLEOTIDE SEQUENCE [LARGE SCALE GENOMIC DNA]</scope>
</reference>
<feature type="compositionally biased region" description="Low complexity" evidence="1">
    <location>
        <begin position="90"/>
        <end position="106"/>
    </location>
</feature>
<name>A0A0G4H0Y2_VITBC</name>
<dbReference type="EMBL" id="CDMY01000921">
    <property type="protein sequence ID" value="CEM37019.1"/>
    <property type="molecule type" value="Genomic_DNA"/>
</dbReference>
<organism evidence="2 3">
    <name type="scientific">Vitrella brassicaformis (strain CCMP3155)</name>
    <dbReference type="NCBI Taxonomy" id="1169540"/>
    <lineage>
        <taxon>Eukaryota</taxon>
        <taxon>Sar</taxon>
        <taxon>Alveolata</taxon>
        <taxon>Colpodellida</taxon>
        <taxon>Vitrellaceae</taxon>
        <taxon>Vitrella</taxon>
    </lineage>
</organism>
<protein>
    <submittedName>
        <fullName evidence="2">Uncharacterized protein</fullName>
    </submittedName>
</protein>
<evidence type="ECO:0000313" key="2">
    <source>
        <dbReference type="EMBL" id="CEM37019.1"/>
    </source>
</evidence>
<feature type="compositionally biased region" description="Low complexity" evidence="1">
    <location>
        <begin position="1"/>
        <end position="19"/>
    </location>
</feature>
<sequence>MPATSPASASMPSGAYMAPAPAPVPCVPHVQPLSSCAPPAPQPGHYAPHPQLFPSHASPAPQSANASHPMLAPITEEQQDELDREGEIFSRSTSSRSLASMRTATSLQGHHPPHKPGVMRTWSHLNPPDVPYFRAQH</sequence>
<proteinExistence type="predicted"/>
<dbReference type="PhylomeDB" id="A0A0G4H0Y2"/>
<dbReference type="Proteomes" id="UP000041254">
    <property type="component" value="Unassembled WGS sequence"/>
</dbReference>
<accession>A0A0G4H0Y2</accession>
<evidence type="ECO:0000313" key="3">
    <source>
        <dbReference type="Proteomes" id="UP000041254"/>
    </source>
</evidence>
<dbReference type="InParanoid" id="A0A0G4H0Y2"/>
<gene>
    <name evidence="2" type="ORF">Vbra_23249</name>
</gene>
<keyword evidence="3" id="KW-1185">Reference proteome</keyword>